<organism evidence="1 2">
    <name type="scientific">Oenococcus sicerae</name>
    <dbReference type="NCBI Taxonomy" id="2203724"/>
    <lineage>
        <taxon>Bacteria</taxon>
        <taxon>Bacillati</taxon>
        <taxon>Bacillota</taxon>
        <taxon>Bacilli</taxon>
        <taxon>Lactobacillales</taxon>
        <taxon>Lactobacillaceae</taxon>
        <taxon>Oenococcus</taxon>
    </lineage>
</organism>
<name>A0ABX5QNI4_9LACO</name>
<accession>A0ABX5QNI4</accession>
<sequence>MKKRASIIVGSSLVAILLASCGAFWYLQMNSRQQRTVSTERRKSEKQKSNDKKIVLKASGYNYKIATVKGTLGGVFATPTSLTKILNKKIILDLVASLPGMNGSELISMSCTASQWQVKVKRFSINYTIQLTHYQDSIGLISLSSSNIHQQQDYTFTIPEKYYALYRKEDAKIASSFSKAANTALISSNSSERSSAESSSFEGLKNIQDIITGKGFDITPILYDGEDVDKAMNENKALQNTVHDNFIVGYFQNATTARVASMGVAYSEPYSLSDHYISIGSQDFKNIPYSLNGNTVTFSTWQTQTSDGHTITWKMAWDSDAGDIVGAKTTQNP</sequence>
<dbReference type="RefSeq" id="WP_128686812.1">
    <property type="nucleotide sequence ID" value="NZ_CP029684.2"/>
</dbReference>
<keyword evidence="2" id="KW-1185">Reference proteome</keyword>
<evidence type="ECO:0000313" key="1">
    <source>
        <dbReference type="EMBL" id="QAS70345.1"/>
    </source>
</evidence>
<proteinExistence type="predicted"/>
<evidence type="ECO:0008006" key="3">
    <source>
        <dbReference type="Google" id="ProtNLM"/>
    </source>
</evidence>
<reference evidence="1 2" key="1">
    <citation type="journal article" date="2019" name="Syst. Appl. Microbiol.">
        <title>Oenococcus sicerae sp. nov., isolated from French cider.</title>
        <authorList>
            <person name="Cousin F.J."/>
            <person name="Le Guellec R."/>
            <person name="Chagnot C."/>
            <person name="Goux D."/>
            <person name="Dalmasso M."/>
            <person name="Laplace J.M."/>
            <person name="Cretenet M."/>
        </authorList>
    </citation>
    <scope>NUCLEOTIDE SEQUENCE [LARGE SCALE GENOMIC DNA]</scope>
    <source>
        <strain evidence="1 2">UCMA 15228</strain>
    </source>
</reference>
<gene>
    <name evidence="1" type="ORF">DLJ48_07325</name>
</gene>
<dbReference type="EMBL" id="CP029684">
    <property type="protein sequence ID" value="QAS70345.1"/>
    <property type="molecule type" value="Genomic_DNA"/>
</dbReference>
<protein>
    <recommendedName>
        <fullName evidence="3">Lipoprotein</fullName>
    </recommendedName>
</protein>
<dbReference type="Proteomes" id="UP000286907">
    <property type="component" value="Chromosome"/>
</dbReference>
<evidence type="ECO:0000313" key="2">
    <source>
        <dbReference type="Proteomes" id="UP000286907"/>
    </source>
</evidence>
<dbReference type="PROSITE" id="PS51257">
    <property type="entry name" value="PROKAR_LIPOPROTEIN"/>
    <property type="match status" value="1"/>
</dbReference>